<dbReference type="AlphaFoldDB" id="A0AAV4BSM9"/>
<proteinExistence type="predicted"/>
<feature type="region of interest" description="Disordered" evidence="1">
    <location>
        <begin position="76"/>
        <end position="121"/>
    </location>
</feature>
<reference evidence="2 3" key="1">
    <citation type="journal article" date="2021" name="Elife">
        <title>Chloroplast acquisition without the gene transfer in kleptoplastic sea slugs, Plakobranchus ocellatus.</title>
        <authorList>
            <person name="Maeda T."/>
            <person name="Takahashi S."/>
            <person name="Yoshida T."/>
            <person name="Shimamura S."/>
            <person name="Takaki Y."/>
            <person name="Nagai Y."/>
            <person name="Toyoda A."/>
            <person name="Suzuki Y."/>
            <person name="Arimoto A."/>
            <person name="Ishii H."/>
            <person name="Satoh N."/>
            <person name="Nishiyama T."/>
            <person name="Hasebe M."/>
            <person name="Maruyama T."/>
            <person name="Minagawa J."/>
            <person name="Obokata J."/>
            <person name="Shigenobu S."/>
        </authorList>
    </citation>
    <scope>NUCLEOTIDE SEQUENCE [LARGE SCALE GENOMIC DNA]</scope>
</reference>
<accession>A0AAV4BSM9</accession>
<evidence type="ECO:0000313" key="3">
    <source>
        <dbReference type="Proteomes" id="UP000735302"/>
    </source>
</evidence>
<organism evidence="2 3">
    <name type="scientific">Plakobranchus ocellatus</name>
    <dbReference type="NCBI Taxonomy" id="259542"/>
    <lineage>
        <taxon>Eukaryota</taxon>
        <taxon>Metazoa</taxon>
        <taxon>Spiralia</taxon>
        <taxon>Lophotrochozoa</taxon>
        <taxon>Mollusca</taxon>
        <taxon>Gastropoda</taxon>
        <taxon>Heterobranchia</taxon>
        <taxon>Euthyneura</taxon>
        <taxon>Panpulmonata</taxon>
        <taxon>Sacoglossa</taxon>
        <taxon>Placobranchoidea</taxon>
        <taxon>Plakobranchidae</taxon>
        <taxon>Plakobranchus</taxon>
    </lineage>
</organism>
<gene>
    <name evidence="2" type="ORF">PoB_004997100</name>
</gene>
<keyword evidence="3" id="KW-1185">Reference proteome</keyword>
<dbReference type="EMBL" id="BLXT01005511">
    <property type="protein sequence ID" value="GFO23466.1"/>
    <property type="molecule type" value="Genomic_DNA"/>
</dbReference>
<sequence>MTQSGRGLCHLDTAVAVVGAPRVEMLGVCVWVWVSRAEEERTACGKWTIGLYCAQQVQGWRTEAYRDRQEGLLWPVMDVDNDDDDHHHHHHDHDDGDDDDEEEEEDDDDDDDDEEEKEEEE</sequence>
<feature type="compositionally biased region" description="Acidic residues" evidence="1">
    <location>
        <begin position="95"/>
        <end position="121"/>
    </location>
</feature>
<protein>
    <submittedName>
        <fullName evidence="2">Uncharacterized protein</fullName>
    </submittedName>
</protein>
<dbReference type="Proteomes" id="UP000735302">
    <property type="component" value="Unassembled WGS sequence"/>
</dbReference>
<name>A0AAV4BSM9_9GAST</name>
<evidence type="ECO:0000313" key="2">
    <source>
        <dbReference type="EMBL" id="GFO23466.1"/>
    </source>
</evidence>
<evidence type="ECO:0000256" key="1">
    <source>
        <dbReference type="SAM" id="MobiDB-lite"/>
    </source>
</evidence>
<comment type="caution">
    <text evidence="2">The sequence shown here is derived from an EMBL/GenBank/DDBJ whole genome shotgun (WGS) entry which is preliminary data.</text>
</comment>